<dbReference type="EC" id="2.1.1.-" evidence="3"/>
<dbReference type="EMBL" id="VXMH01000075">
    <property type="protein sequence ID" value="MYC96153.1"/>
    <property type="molecule type" value="Genomic_DNA"/>
</dbReference>
<dbReference type="GO" id="GO:0032259">
    <property type="term" value="P:methylation"/>
    <property type="evidence" value="ECO:0007669"/>
    <property type="project" value="UniProtKB-KW"/>
</dbReference>
<gene>
    <name evidence="6" type="ORF">F4X14_14415</name>
</gene>
<keyword evidence="1 6" id="KW-0489">Methyltransferase</keyword>
<evidence type="ECO:0000256" key="2">
    <source>
        <dbReference type="ARBA" id="ARBA00022679"/>
    </source>
</evidence>
<reference evidence="6" key="1">
    <citation type="submission" date="2019-09" db="EMBL/GenBank/DDBJ databases">
        <title>Characterisation of the sponge microbiome using genome-centric metagenomics.</title>
        <authorList>
            <person name="Engelberts J.P."/>
            <person name="Robbins S.J."/>
            <person name="De Goeij J.M."/>
            <person name="Aranda M."/>
            <person name="Bell S.C."/>
            <person name="Webster N.S."/>
        </authorList>
    </citation>
    <scope>NUCLEOTIDE SEQUENCE</scope>
    <source>
        <strain evidence="6">SB0661_bin_32</strain>
    </source>
</reference>
<name>A0A6B1D9Q2_9CHLR</name>
<dbReference type="InterPro" id="IPR001091">
    <property type="entry name" value="RM_Methyltransferase"/>
</dbReference>
<evidence type="ECO:0000259" key="5">
    <source>
        <dbReference type="Pfam" id="PF01555"/>
    </source>
</evidence>
<evidence type="ECO:0000256" key="1">
    <source>
        <dbReference type="ARBA" id="ARBA00022603"/>
    </source>
</evidence>
<dbReference type="GO" id="GO:0005737">
    <property type="term" value="C:cytoplasm"/>
    <property type="evidence" value="ECO:0007669"/>
    <property type="project" value="TreeGrafter"/>
</dbReference>
<dbReference type="SUPFAM" id="SSF53335">
    <property type="entry name" value="S-adenosyl-L-methionine-dependent methyltransferases"/>
    <property type="match status" value="1"/>
</dbReference>
<dbReference type="AlphaFoldDB" id="A0A6B1D9Q2"/>
<evidence type="ECO:0000313" key="6">
    <source>
        <dbReference type="EMBL" id="MYC96153.1"/>
    </source>
</evidence>
<comment type="caution">
    <text evidence="6">The sequence shown here is derived from an EMBL/GenBank/DDBJ whole genome shotgun (WGS) entry which is preliminary data.</text>
</comment>
<keyword evidence="2 6" id="KW-0808">Transferase</keyword>
<dbReference type="PRINTS" id="PR00508">
    <property type="entry name" value="S21N4MTFRASE"/>
</dbReference>
<evidence type="ECO:0000256" key="3">
    <source>
        <dbReference type="RuleBase" id="RU362026"/>
    </source>
</evidence>
<dbReference type="GO" id="GO:0008170">
    <property type="term" value="F:N-methyltransferase activity"/>
    <property type="evidence" value="ECO:0007669"/>
    <property type="project" value="InterPro"/>
</dbReference>
<dbReference type="PANTHER" id="PTHR13370:SF3">
    <property type="entry name" value="TRNA (GUANINE(10)-N2)-METHYLTRANSFERASE HOMOLOG"/>
    <property type="match status" value="1"/>
</dbReference>
<sequence>MNADYLDRIIKGDCRDHIPRLEDNSIELFLSDIPYGISLDDWDVLHDNTNSALLGQSPAQVGKSAFKRRGKPINGWSQADRNIGREYQKWCQRWSEMVLPKMKDGASLFVFGARRTIHRVVNAFEGSGFLLKDILAWQKESAHHRAQRVSIVFERRGLAADAEAWTGWRLGNLAPLYEPIVWLVKPYKIGGTIADNILEHGVGAMNLDACQIQGANPTNLLAFGFQKGEQRVHEAQKPLKLIEFLINLTTREGQVVLDPFMGSGTTAVAARRLNRRFIGFEIVPEFHQRAVQRLGREDRAGYVEASNPHQPALLEKAEDEYES</sequence>
<proteinExistence type="inferred from homology"/>
<dbReference type="InterPro" id="IPR029063">
    <property type="entry name" value="SAM-dependent_MTases_sf"/>
</dbReference>
<protein>
    <recommendedName>
        <fullName evidence="3">Methyltransferase</fullName>
        <ecNumber evidence="3">2.1.1.-</ecNumber>
    </recommendedName>
</protein>
<comment type="similarity">
    <text evidence="3">Belongs to the N(4)/N(6)-methyltransferase family.</text>
</comment>
<dbReference type="Pfam" id="PF01555">
    <property type="entry name" value="N6_N4_Mtase"/>
    <property type="match status" value="1"/>
</dbReference>
<dbReference type="GO" id="GO:0003677">
    <property type="term" value="F:DNA binding"/>
    <property type="evidence" value="ECO:0007669"/>
    <property type="project" value="InterPro"/>
</dbReference>
<dbReference type="PANTHER" id="PTHR13370">
    <property type="entry name" value="RNA METHYLASE-RELATED"/>
    <property type="match status" value="1"/>
</dbReference>
<feature type="domain" description="DNA methylase N-4/N-6" evidence="5">
    <location>
        <begin position="27"/>
        <end position="290"/>
    </location>
</feature>
<feature type="region of interest" description="Disordered" evidence="4">
    <location>
        <begin position="301"/>
        <end position="323"/>
    </location>
</feature>
<dbReference type="Gene3D" id="3.40.50.150">
    <property type="entry name" value="Vaccinia Virus protein VP39"/>
    <property type="match status" value="1"/>
</dbReference>
<dbReference type="InterPro" id="IPR002941">
    <property type="entry name" value="DNA_methylase_N4/N6"/>
</dbReference>
<evidence type="ECO:0000256" key="4">
    <source>
        <dbReference type="SAM" id="MobiDB-lite"/>
    </source>
</evidence>
<accession>A0A6B1D9Q2</accession>
<organism evidence="6">
    <name type="scientific">Caldilineaceae bacterium SB0661_bin_32</name>
    <dbReference type="NCBI Taxonomy" id="2605255"/>
    <lineage>
        <taxon>Bacteria</taxon>
        <taxon>Bacillati</taxon>
        <taxon>Chloroflexota</taxon>
        <taxon>Caldilineae</taxon>
        <taxon>Caldilineales</taxon>
        <taxon>Caldilineaceae</taxon>
    </lineage>
</organism>